<organism evidence="1 2">
    <name type="scientific">Metabacillus litoralis</name>
    <dbReference type="NCBI Taxonomy" id="152268"/>
    <lineage>
        <taxon>Bacteria</taxon>
        <taxon>Bacillati</taxon>
        <taxon>Bacillota</taxon>
        <taxon>Bacilli</taxon>
        <taxon>Bacillales</taxon>
        <taxon>Bacillaceae</taxon>
        <taxon>Metabacillus</taxon>
    </lineage>
</organism>
<evidence type="ECO:0000313" key="1">
    <source>
        <dbReference type="EMBL" id="TXC93209.1"/>
    </source>
</evidence>
<reference evidence="1 2" key="1">
    <citation type="journal article" date="2005" name="Int. J. Syst. Evol. Microbiol.">
        <title>Bacillus litoralis sp. nov., isolated from a tidal flat of the Yellow Sea in Korea.</title>
        <authorList>
            <person name="Yoon J.H."/>
            <person name="Oh T.K."/>
        </authorList>
    </citation>
    <scope>NUCLEOTIDE SEQUENCE [LARGE SCALE GENOMIC DNA]</scope>
    <source>
        <strain evidence="1 2">SW-211</strain>
    </source>
</reference>
<gene>
    <name evidence="1" type="ORF">FS935_03170</name>
</gene>
<accession>A0A5C6WBD3</accession>
<protein>
    <recommendedName>
        <fullName evidence="3">Group-specific protein</fullName>
    </recommendedName>
</protein>
<dbReference type="EMBL" id="VOQF01000001">
    <property type="protein sequence ID" value="TXC93209.1"/>
    <property type="molecule type" value="Genomic_DNA"/>
</dbReference>
<proteinExistence type="predicted"/>
<dbReference type="Proteomes" id="UP000321363">
    <property type="component" value="Unassembled WGS sequence"/>
</dbReference>
<dbReference type="AlphaFoldDB" id="A0A5C6WBD3"/>
<evidence type="ECO:0000313" key="2">
    <source>
        <dbReference type="Proteomes" id="UP000321363"/>
    </source>
</evidence>
<sequence>MFDPTVFDNLKVVIEGYIYDLDLGNEISIRHRSDVIDMATMSRKYSIQFVSDHFRSTFVQIEIKMDQQQLAGELLQTINKPGCVVSLSFVEDSKSQDYDVFFYKKLKKNWSGNHDVKLISIKEQTMSSIKYIQKYQVNFISLFGEDDLEELLNIVDNAIHLLKMKSRN</sequence>
<name>A0A5C6WBD3_9BACI</name>
<dbReference type="OrthoDB" id="2964978at2"/>
<dbReference type="RefSeq" id="WP_146946068.1">
    <property type="nucleotide sequence ID" value="NZ_VOQF01000001.1"/>
</dbReference>
<evidence type="ECO:0008006" key="3">
    <source>
        <dbReference type="Google" id="ProtNLM"/>
    </source>
</evidence>
<keyword evidence="2" id="KW-1185">Reference proteome</keyword>
<comment type="caution">
    <text evidence="1">The sequence shown here is derived from an EMBL/GenBank/DDBJ whole genome shotgun (WGS) entry which is preliminary data.</text>
</comment>